<accession>A0ABD6EGU6</accession>
<dbReference type="PANTHER" id="PTHR17271">
    <property type="entry name" value="PLECKSTRIN HOMOLOGY PH DOMAIN-CONTAINING PROTEIN"/>
    <property type="match status" value="1"/>
</dbReference>
<dbReference type="SMART" id="SM00233">
    <property type="entry name" value="PH"/>
    <property type="match status" value="2"/>
</dbReference>
<dbReference type="Pfam" id="PF00169">
    <property type="entry name" value="PH"/>
    <property type="match status" value="1"/>
</dbReference>
<keyword evidence="4" id="KW-1185">Reference proteome</keyword>
<feature type="region of interest" description="Disordered" evidence="1">
    <location>
        <begin position="406"/>
        <end position="505"/>
    </location>
</feature>
<dbReference type="InterPro" id="IPR011993">
    <property type="entry name" value="PH-like_dom_sf"/>
</dbReference>
<sequence>MSRKVTACGFLYVAPPNVDFSHPTHSARRWQRRWFTLFDDGELSYALDENPDTVPQVKMKMTHCARVCEADAITGHSNSILVAFNVTVNENNENDEQEHVPICYLKADTLEEIRWWQNLLNVYAKRNVIQLVPIRQYVPNQRHIPEIQATSNDECGPTVIQINTPSSRHSSACTSRSSSLERKPSPTEQNDLVTRVDLGTKTTSGESHHGTPRSVKCRNKANKEEPSQHLTPMGETPSGSSTPPPLPESPCPSISLPKKALITQPFSIDTSNTHTLRKGWLMLRGKNETEWIKHWVVLAGLSLKLFKDVWTEDDEPLITINLTDCENVYPSASAKNYGIEIKCRRTRYILSAMTPGIRDSWIAALQQNLHNPSPIYGETCQSDAASNVDTESSVQPPRRKNIAYVAPESHHSNSMMDDDSCTEDELNSVGSRDIPARTLSVSERSDRSLLSSPDAIDDIDNDDEAVDRVVEHRRRETVRRSPISRIKERSTSRQNSSNINSPQKC</sequence>
<feature type="domain" description="PH" evidence="2">
    <location>
        <begin position="4"/>
        <end position="125"/>
    </location>
</feature>
<organism evidence="3 4">
    <name type="scientific">Gnathostoma spinigerum</name>
    <dbReference type="NCBI Taxonomy" id="75299"/>
    <lineage>
        <taxon>Eukaryota</taxon>
        <taxon>Metazoa</taxon>
        <taxon>Ecdysozoa</taxon>
        <taxon>Nematoda</taxon>
        <taxon>Chromadorea</taxon>
        <taxon>Rhabditida</taxon>
        <taxon>Spirurina</taxon>
        <taxon>Gnathostomatomorpha</taxon>
        <taxon>Gnathostomatoidea</taxon>
        <taxon>Gnathostomatidae</taxon>
        <taxon>Gnathostoma</taxon>
    </lineage>
</organism>
<feature type="compositionally biased region" description="Low complexity" evidence="1">
    <location>
        <begin position="232"/>
        <end position="241"/>
    </location>
</feature>
<feature type="compositionally biased region" description="Acidic residues" evidence="1">
    <location>
        <begin position="455"/>
        <end position="465"/>
    </location>
</feature>
<feature type="compositionally biased region" description="Polar residues" evidence="1">
    <location>
        <begin position="380"/>
        <end position="395"/>
    </location>
</feature>
<comment type="caution">
    <text evidence="3">The sequence shown here is derived from an EMBL/GenBank/DDBJ whole genome shotgun (WGS) entry which is preliminary data.</text>
</comment>
<feature type="domain" description="PH" evidence="2">
    <location>
        <begin position="274"/>
        <end position="370"/>
    </location>
</feature>
<dbReference type="EMBL" id="JBGFUD010003558">
    <property type="protein sequence ID" value="MFH4978820.1"/>
    <property type="molecule type" value="Genomic_DNA"/>
</dbReference>
<name>A0ABD6EGU6_9BILA</name>
<protein>
    <recommendedName>
        <fullName evidence="2">PH domain-containing protein</fullName>
    </recommendedName>
</protein>
<dbReference type="PROSITE" id="PS50003">
    <property type="entry name" value="PH_DOMAIN"/>
    <property type="match status" value="2"/>
</dbReference>
<dbReference type="PANTHER" id="PTHR17271:SF1">
    <property type="entry name" value="PROTEIN OUTSPREAD"/>
    <property type="match status" value="1"/>
</dbReference>
<gene>
    <name evidence="3" type="ORF">AB6A40_005529</name>
</gene>
<dbReference type="InterPro" id="IPR052223">
    <property type="entry name" value="Actin_Cytoskeleton_Reg"/>
</dbReference>
<feature type="region of interest" description="Disordered" evidence="1">
    <location>
        <begin position="380"/>
        <end position="399"/>
    </location>
</feature>
<dbReference type="InterPro" id="IPR001849">
    <property type="entry name" value="PH_domain"/>
</dbReference>
<reference evidence="3 4" key="1">
    <citation type="submission" date="2024-08" db="EMBL/GenBank/DDBJ databases">
        <title>Gnathostoma spinigerum genome.</title>
        <authorList>
            <person name="Gonzalez-Bertolin B."/>
            <person name="Monzon S."/>
            <person name="Zaballos A."/>
            <person name="Jimenez P."/>
            <person name="Dekumyoy P."/>
            <person name="Varona S."/>
            <person name="Cuesta I."/>
            <person name="Sumanam S."/>
            <person name="Adisakwattana P."/>
            <person name="Gasser R.B."/>
            <person name="Hernandez-Gonzalez A."/>
            <person name="Young N.D."/>
            <person name="Perteguer M.J."/>
        </authorList>
    </citation>
    <scope>NUCLEOTIDE SEQUENCE [LARGE SCALE GENOMIC DNA]</scope>
    <source>
        <strain evidence="3">AL3</strain>
        <tissue evidence="3">Liver</tissue>
    </source>
</reference>
<feature type="compositionally biased region" description="Acidic residues" evidence="1">
    <location>
        <begin position="416"/>
        <end position="426"/>
    </location>
</feature>
<feature type="region of interest" description="Disordered" evidence="1">
    <location>
        <begin position="155"/>
        <end position="251"/>
    </location>
</feature>
<evidence type="ECO:0000259" key="2">
    <source>
        <dbReference type="PROSITE" id="PS50003"/>
    </source>
</evidence>
<evidence type="ECO:0000313" key="4">
    <source>
        <dbReference type="Proteomes" id="UP001608902"/>
    </source>
</evidence>
<feature type="compositionally biased region" description="Low complexity" evidence="1">
    <location>
        <begin position="166"/>
        <end position="178"/>
    </location>
</feature>
<proteinExistence type="predicted"/>
<evidence type="ECO:0000313" key="3">
    <source>
        <dbReference type="EMBL" id="MFH4978820.1"/>
    </source>
</evidence>
<evidence type="ECO:0000256" key="1">
    <source>
        <dbReference type="SAM" id="MobiDB-lite"/>
    </source>
</evidence>
<dbReference type="SUPFAM" id="SSF50729">
    <property type="entry name" value="PH domain-like"/>
    <property type="match status" value="2"/>
</dbReference>
<dbReference type="Gene3D" id="2.30.29.30">
    <property type="entry name" value="Pleckstrin-homology domain (PH domain)/Phosphotyrosine-binding domain (PTB)"/>
    <property type="match status" value="2"/>
</dbReference>
<dbReference type="AlphaFoldDB" id="A0ABD6EGU6"/>
<feature type="compositionally biased region" description="Polar residues" evidence="1">
    <location>
        <begin position="492"/>
        <end position="505"/>
    </location>
</feature>
<dbReference type="Proteomes" id="UP001608902">
    <property type="component" value="Unassembled WGS sequence"/>
</dbReference>